<evidence type="ECO:0000313" key="2">
    <source>
        <dbReference type="EMBL" id="EAY25864.1"/>
    </source>
</evidence>
<evidence type="ECO:0000259" key="1">
    <source>
        <dbReference type="PROSITE" id="PS50234"/>
    </source>
</evidence>
<dbReference type="AlphaFoldDB" id="A1ZUW0"/>
<keyword evidence="3" id="KW-1185">Reference proteome</keyword>
<dbReference type="SMART" id="SM00327">
    <property type="entry name" value="VWA"/>
    <property type="match status" value="1"/>
</dbReference>
<dbReference type="PROSITE" id="PS50234">
    <property type="entry name" value="VWFA"/>
    <property type="match status" value="1"/>
</dbReference>
<dbReference type="InterPro" id="IPR036465">
    <property type="entry name" value="vWFA_dom_sf"/>
</dbReference>
<dbReference type="PANTHER" id="PTHR10579:SF43">
    <property type="entry name" value="ZINC FINGER (C3HC4-TYPE RING FINGER) FAMILY PROTEIN"/>
    <property type="match status" value="1"/>
</dbReference>
<dbReference type="Pfam" id="PF00092">
    <property type="entry name" value="VWA"/>
    <property type="match status" value="1"/>
</dbReference>
<dbReference type="OrthoDB" id="9781333at2"/>
<comment type="caution">
    <text evidence="2">The sequence shown here is derived from an EMBL/GenBank/DDBJ whole genome shotgun (WGS) entry which is preliminary data.</text>
</comment>
<protein>
    <submittedName>
        <fullName evidence="2">von Willebrand factor, type A</fullName>
    </submittedName>
</protein>
<dbReference type="Gene3D" id="3.40.50.410">
    <property type="entry name" value="von Willebrand factor, type A domain"/>
    <property type="match status" value="1"/>
</dbReference>
<name>A1ZUW0_MICM2</name>
<proteinExistence type="predicted"/>
<accession>A1ZUW0</accession>
<dbReference type="SUPFAM" id="SSF53300">
    <property type="entry name" value="vWA-like"/>
    <property type="match status" value="1"/>
</dbReference>
<gene>
    <name evidence="2" type="ORF">M23134_07676</name>
</gene>
<reference evidence="2 3" key="1">
    <citation type="submission" date="2007-01" db="EMBL/GenBank/DDBJ databases">
        <authorList>
            <person name="Haygood M."/>
            <person name="Podell S."/>
            <person name="Anderson C."/>
            <person name="Hopkinson B."/>
            <person name="Roe K."/>
            <person name="Barbeau K."/>
            <person name="Gaasterland T."/>
            <person name="Ferriera S."/>
            <person name="Johnson J."/>
            <person name="Kravitz S."/>
            <person name="Beeson K."/>
            <person name="Sutton G."/>
            <person name="Rogers Y.-H."/>
            <person name="Friedman R."/>
            <person name="Frazier M."/>
            <person name="Venter J.C."/>
        </authorList>
    </citation>
    <scope>NUCLEOTIDE SEQUENCE [LARGE SCALE GENOMIC DNA]</scope>
    <source>
        <strain evidence="2 3">ATCC 23134</strain>
    </source>
</reference>
<dbReference type="EMBL" id="AAWS01000042">
    <property type="protein sequence ID" value="EAY25864.1"/>
    <property type="molecule type" value="Genomic_DNA"/>
</dbReference>
<feature type="domain" description="VWFA" evidence="1">
    <location>
        <begin position="46"/>
        <end position="219"/>
    </location>
</feature>
<dbReference type="InterPro" id="IPR051266">
    <property type="entry name" value="CLCR"/>
</dbReference>
<dbReference type="RefSeq" id="WP_002702064.1">
    <property type="nucleotide sequence ID" value="NZ_AAWS01000042.1"/>
</dbReference>
<organism evidence="2 3">
    <name type="scientific">Microscilla marina ATCC 23134</name>
    <dbReference type="NCBI Taxonomy" id="313606"/>
    <lineage>
        <taxon>Bacteria</taxon>
        <taxon>Pseudomonadati</taxon>
        <taxon>Bacteroidota</taxon>
        <taxon>Cytophagia</taxon>
        <taxon>Cytophagales</taxon>
        <taxon>Microscillaceae</taxon>
        <taxon>Microscilla</taxon>
    </lineage>
</organism>
<sequence length="425" mass="47900">MNKTLQFEAHLENKYWLTSHIKQELFVYLSLKGGKAPEKQERIPLNISLVVDRSGSMSGDKLNYVKKAVDFVIDNLKSDDVLSIVQYDDEIDVVASSAKVTNKKALHEKVKGIQARNMTNLSGGMMEGYAQVKSTQSNGYVNRVLLLSDGLANAGITAPEQLQQIAQKKFREAGIALSTFGVGSDFNEVLMTNLSEYGGANYYFIDMPDKIPQIFAQELEGLLSVVAQNTTLEVVFPQSYLKCTQVYGFPANISPDKVSVNFNDVVAEEEKAVLIKFEVIRTPDEPFVLKTRLQYDDVIDKMERITDELDLRMELTTDEHAYRAGINAKVHEQTALFTANDLFEQAIKVADGRDFEKAKQIIAQAKASLDAYFKLMPPSEELKKQYDSIVAYGEKLDQMKNMSQMDYMMSQKMSRSANYMARKKK</sequence>
<dbReference type="InterPro" id="IPR002035">
    <property type="entry name" value="VWF_A"/>
</dbReference>
<dbReference type="Proteomes" id="UP000004095">
    <property type="component" value="Unassembled WGS sequence"/>
</dbReference>
<dbReference type="eggNOG" id="COG2304">
    <property type="taxonomic scope" value="Bacteria"/>
</dbReference>
<evidence type="ECO:0000313" key="3">
    <source>
        <dbReference type="Proteomes" id="UP000004095"/>
    </source>
</evidence>
<dbReference type="PANTHER" id="PTHR10579">
    <property type="entry name" value="CALCIUM-ACTIVATED CHLORIDE CHANNEL REGULATOR"/>
    <property type="match status" value="1"/>
</dbReference>